<dbReference type="Pfam" id="PF14543">
    <property type="entry name" value="TAXi_N"/>
    <property type="match status" value="1"/>
</dbReference>
<organism evidence="8">
    <name type="scientific">Selaginella moellendorffii</name>
    <name type="common">Spikemoss</name>
    <dbReference type="NCBI Taxonomy" id="88036"/>
    <lineage>
        <taxon>Eukaryota</taxon>
        <taxon>Viridiplantae</taxon>
        <taxon>Streptophyta</taxon>
        <taxon>Embryophyta</taxon>
        <taxon>Tracheophyta</taxon>
        <taxon>Lycopodiopsida</taxon>
        <taxon>Selaginellales</taxon>
        <taxon>Selaginellaceae</taxon>
        <taxon>Selaginella</taxon>
    </lineage>
</organism>
<dbReference type="EMBL" id="GL377579">
    <property type="protein sequence ID" value="EFJ28634.1"/>
    <property type="molecule type" value="Genomic_DNA"/>
</dbReference>
<dbReference type="FunFam" id="2.40.70.10:FF:000010">
    <property type="entry name" value="Aspartyl protease family protein 2"/>
    <property type="match status" value="1"/>
</dbReference>
<name>D8RGR1_SELML</name>
<evidence type="ECO:0000313" key="7">
    <source>
        <dbReference type="EMBL" id="EFJ28634.1"/>
    </source>
</evidence>
<protein>
    <recommendedName>
        <fullName evidence="6">Peptidase A1 domain-containing protein</fullName>
    </recommendedName>
</protein>
<evidence type="ECO:0000256" key="4">
    <source>
        <dbReference type="ARBA" id="ARBA00022801"/>
    </source>
</evidence>
<sequence length="483" mass="51795">MRAFGFVLASLTIALLVSADPTPRHWNTLDVATLLRELRHPVKNKLQLSPRDGGTLSLELIHRNSLLREAKEKLHTHEQLLLETLQRDEQRVRWIESKAQLAGKKKDEASSTDLNGPVTSGLLYGSGEYFVRLGVGTPARSLFMVVDTGSDLPWLQCQPCKSCYKQADPIFDPRNSSSFQRIPCLSPLCKALEIHSCSGSRGATSRCSYQVAYGDGSFSVGDFSSDLFTLGTGSKAMSVAFGCGFDNEGLFAGAAGLLGLGAGKLSFPSQIFASSTNSSTANSFSYCLVDRSNPMTRSSSSLIFGAAAIPSTAALSPLLKNPKLDTFYYAAMIGVSVGGAQLPISLKSLQLSQSGSGGVIIDSGTSVTRFPTSVYATIRDAFRNATTNLPSAPRYSLFDTCYNFSGKASVDVPALVLHFENGADLQLPPTNYLIPINTAGSFCLAFAPTSMELGIIGNIQQQSFRIGFDLQKSHLAFAPQQCK</sequence>
<dbReference type="SUPFAM" id="SSF50630">
    <property type="entry name" value="Acid proteases"/>
    <property type="match status" value="1"/>
</dbReference>
<evidence type="ECO:0000256" key="5">
    <source>
        <dbReference type="SAM" id="SignalP"/>
    </source>
</evidence>
<dbReference type="FunCoup" id="D8RGR1">
    <property type="interactions" value="205"/>
</dbReference>
<evidence type="ECO:0000313" key="8">
    <source>
        <dbReference type="Proteomes" id="UP000001514"/>
    </source>
</evidence>
<dbReference type="OrthoDB" id="2747330at2759"/>
<accession>D8RGR1</accession>
<dbReference type="InterPro" id="IPR033121">
    <property type="entry name" value="PEPTIDASE_A1"/>
</dbReference>
<keyword evidence="4" id="KW-0378">Hydrolase</keyword>
<keyword evidence="8" id="KW-1185">Reference proteome</keyword>
<dbReference type="GO" id="GO:0004190">
    <property type="term" value="F:aspartic-type endopeptidase activity"/>
    <property type="evidence" value="ECO:0007669"/>
    <property type="project" value="InterPro"/>
</dbReference>
<dbReference type="GO" id="GO:0006508">
    <property type="term" value="P:proteolysis"/>
    <property type="evidence" value="ECO:0007669"/>
    <property type="project" value="UniProtKB-KW"/>
</dbReference>
<dbReference type="KEGG" id="smo:SELMODRAFT_93504"/>
<feature type="signal peptide" evidence="5">
    <location>
        <begin position="1"/>
        <end position="19"/>
    </location>
</feature>
<evidence type="ECO:0000256" key="3">
    <source>
        <dbReference type="ARBA" id="ARBA00022729"/>
    </source>
</evidence>
<dbReference type="OMA" id="ARHRFNR"/>
<evidence type="ECO:0000256" key="1">
    <source>
        <dbReference type="ARBA" id="ARBA00007447"/>
    </source>
</evidence>
<dbReference type="InParanoid" id="D8RGR1"/>
<comment type="similarity">
    <text evidence="1">Belongs to the peptidase A1 family.</text>
</comment>
<evidence type="ECO:0000256" key="2">
    <source>
        <dbReference type="ARBA" id="ARBA00022670"/>
    </source>
</evidence>
<evidence type="ECO:0000259" key="6">
    <source>
        <dbReference type="PROSITE" id="PS51767"/>
    </source>
</evidence>
<reference evidence="7 8" key="1">
    <citation type="journal article" date="2011" name="Science">
        <title>The Selaginella genome identifies genetic changes associated with the evolution of vascular plants.</title>
        <authorList>
            <person name="Banks J.A."/>
            <person name="Nishiyama T."/>
            <person name="Hasebe M."/>
            <person name="Bowman J.L."/>
            <person name="Gribskov M."/>
            <person name="dePamphilis C."/>
            <person name="Albert V.A."/>
            <person name="Aono N."/>
            <person name="Aoyama T."/>
            <person name="Ambrose B.A."/>
            <person name="Ashton N.W."/>
            <person name="Axtell M.J."/>
            <person name="Barker E."/>
            <person name="Barker M.S."/>
            <person name="Bennetzen J.L."/>
            <person name="Bonawitz N.D."/>
            <person name="Chapple C."/>
            <person name="Cheng C."/>
            <person name="Correa L.G."/>
            <person name="Dacre M."/>
            <person name="DeBarry J."/>
            <person name="Dreyer I."/>
            <person name="Elias M."/>
            <person name="Engstrom E.M."/>
            <person name="Estelle M."/>
            <person name="Feng L."/>
            <person name="Finet C."/>
            <person name="Floyd S.K."/>
            <person name="Frommer W.B."/>
            <person name="Fujita T."/>
            <person name="Gramzow L."/>
            <person name="Gutensohn M."/>
            <person name="Harholt J."/>
            <person name="Hattori M."/>
            <person name="Heyl A."/>
            <person name="Hirai T."/>
            <person name="Hiwatashi Y."/>
            <person name="Ishikawa M."/>
            <person name="Iwata M."/>
            <person name="Karol K.G."/>
            <person name="Koehler B."/>
            <person name="Kolukisaoglu U."/>
            <person name="Kubo M."/>
            <person name="Kurata T."/>
            <person name="Lalonde S."/>
            <person name="Li K."/>
            <person name="Li Y."/>
            <person name="Litt A."/>
            <person name="Lyons E."/>
            <person name="Manning G."/>
            <person name="Maruyama T."/>
            <person name="Michael T.P."/>
            <person name="Mikami K."/>
            <person name="Miyazaki S."/>
            <person name="Morinaga S."/>
            <person name="Murata T."/>
            <person name="Mueller-Roeber B."/>
            <person name="Nelson D.R."/>
            <person name="Obara M."/>
            <person name="Oguri Y."/>
            <person name="Olmstead R.G."/>
            <person name="Onodera N."/>
            <person name="Petersen B.L."/>
            <person name="Pils B."/>
            <person name="Prigge M."/>
            <person name="Rensing S.A."/>
            <person name="Riano-Pachon D.M."/>
            <person name="Roberts A.W."/>
            <person name="Sato Y."/>
            <person name="Scheller H.V."/>
            <person name="Schulz B."/>
            <person name="Schulz C."/>
            <person name="Shakirov E.V."/>
            <person name="Shibagaki N."/>
            <person name="Shinohara N."/>
            <person name="Shippen D.E."/>
            <person name="Soerensen I."/>
            <person name="Sotooka R."/>
            <person name="Sugimoto N."/>
            <person name="Sugita M."/>
            <person name="Sumikawa N."/>
            <person name="Tanurdzic M."/>
            <person name="Theissen G."/>
            <person name="Ulvskov P."/>
            <person name="Wakazuki S."/>
            <person name="Weng J.K."/>
            <person name="Willats W.W."/>
            <person name="Wipf D."/>
            <person name="Wolf P.G."/>
            <person name="Yang L."/>
            <person name="Zimmer A.D."/>
            <person name="Zhu Q."/>
            <person name="Mitros T."/>
            <person name="Hellsten U."/>
            <person name="Loque D."/>
            <person name="Otillar R."/>
            <person name="Salamov A."/>
            <person name="Schmutz J."/>
            <person name="Shapiro H."/>
            <person name="Lindquist E."/>
            <person name="Lucas S."/>
            <person name="Rokhsar D."/>
            <person name="Grigoriev I.V."/>
        </authorList>
    </citation>
    <scope>NUCLEOTIDE SEQUENCE [LARGE SCALE GENOMIC DNA]</scope>
</reference>
<dbReference type="eggNOG" id="KOG1339">
    <property type="taxonomic scope" value="Eukaryota"/>
</dbReference>
<dbReference type="PROSITE" id="PS51767">
    <property type="entry name" value="PEPTIDASE_A1"/>
    <property type="match status" value="1"/>
</dbReference>
<dbReference type="InterPro" id="IPR032799">
    <property type="entry name" value="TAXi_C"/>
</dbReference>
<dbReference type="FunFam" id="2.40.70.10:FF:000031">
    <property type="entry name" value="Aspartyl protease AED1"/>
    <property type="match status" value="1"/>
</dbReference>
<feature type="chain" id="PRO_5003121808" description="Peptidase A1 domain-containing protein" evidence="5">
    <location>
        <begin position="20"/>
        <end position="483"/>
    </location>
</feature>
<dbReference type="InterPro" id="IPR001969">
    <property type="entry name" value="Aspartic_peptidase_AS"/>
</dbReference>
<dbReference type="Proteomes" id="UP000001514">
    <property type="component" value="Unassembled WGS sequence"/>
</dbReference>
<dbReference type="Gramene" id="EFJ28634">
    <property type="protein sequence ID" value="EFJ28634"/>
    <property type="gene ID" value="SELMODRAFT_93504"/>
</dbReference>
<dbReference type="InterPro" id="IPR051708">
    <property type="entry name" value="Plant_Aspart_Prot_A1"/>
</dbReference>
<gene>
    <name evidence="7" type="ORF">SELMODRAFT_93504</name>
</gene>
<proteinExistence type="inferred from homology"/>
<dbReference type="PANTHER" id="PTHR47967">
    <property type="entry name" value="OS07G0603500 PROTEIN-RELATED"/>
    <property type="match status" value="1"/>
</dbReference>
<dbReference type="MEROPS" id="A01.050"/>
<dbReference type="HOGENOM" id="CLU_005738_5_0_1"/>
<keyword evidence="3 5" id="KW-0732">Signal</keyword>
<dbReference type="PANTHER" id="PTHR47967:SF60">
    <property type="entry name" value="PROTEIN ASPARTIC PROTEASE IN GUARD CELL 1-LIKE"/>
    <property type="match status" value="1"/>
</dbReference>
<dbReference type="InterPro" id="IPR032861">
    <property type="entry name" value="TAXi_N"/>
</dbReference>
<dbReference type="InterPro" id="IPR021109">
    <property type="entry name" value="Peptidase_aspartic_dom_sf"/>
</dbReference>
<keyword evidence="2" id="KW-0645">Protease</keyword>
<dbReference type="Pfam" id="PF14541">
    <property type="entry name" value="TAXi_C"/>
    <property type="match status" value="1"/>
</dbReference>
<dbReference type="Gene3D" id="2.40.70.10">
    <property type="entry name" value="Acid Proteases"/>
    <property type="match status" value="2"/>
</dbReference>
<feature type="domain" description="Peptidase A1" evidence="6">
    <location>
        <begin position="129"/>
        <end position="478"/>
    </location>
</feature>
<dbReference type="AlphaFoldDB" id="D8RGR1"/>
<dbReference type="PROSITE" id="PS00141">
    <property type="entry name" value="ASP_PROTEASE"/>
    <property type="match status" value="1"/>
</dbReference>